<dbReference type="InterPro" id="IPR012338">
    <property type="entry name" value="Beta-lactam/transpept-like"/>
</dbReference>
<accession>A0ABU6MAS8</accession>
<evidence type="ECO:0000313" key="1">
    <source>
        <dbReference type="EMBL" id="MED1201775.1"/>
    </source>
</evidence>
<dbReference type="Gene3D" id="3.40.710.10">
    <property type="entry name" value="DD-peptidase/beta-lactamase superfamily"/>
    <property type="match status" value="1"/>
</dbReference>
<sequence>MSLVYNDVGIVYDSHPFALAVMTNRISYAKSQKVIADLASIVYKEHLAKYSAGYVKTNNTALVYKSTTGSLLSIGKLSKGQMFKGMAMKGQWIELQWGSTKGYVKMSDVTPYAAVSQSFTSGTVKQAGVITLKRDATITSTSSKNSALIGMISQHQSIAYLSVAGDFYQVLVGNRVGYIQKNDRI</sequence>
<keyword evidence="2" id="KW-1185">Reference proteome</keyword>
<proteinExistence type="predicted"/>
<name>A0ABU6MAS8_9BACI</name>
<evidence type="ECO:0000313" key="2">
    <source>
        <dbReference type="Proteomes" id="UP001341444"/>
    </source>
</evidence>
<comment type="caution">
    <text evidence="1">The sequence shown here is derived from an EMBL/GenBank/DDBJ whole genome shotgun (WGS) entry which is preliminary data.</text>
</comment>
<reference evidence="1 2" key="1">
    <citation type="submission" date="2023-03" db="EMBL/GenBank/DDBJ databases">
        <title>Bacillus Genome Sequencing.</title>
        <authorList>
            <person name="Dunlap C."/>
        </authorList>
    </citation>
    <scope>NUCLEOTIDE SEQUENCE [LARGE SCALE GENOMIC DNA]</scope>
    <source>
        <strain evidence="1 2">B-23453</strain>
    </source>
</reference>
<gene>
    <name evidence="1" type="ORF">P4T90_01585</name>
</gene>
<dbReference type="RefSeq" id="WP_066268394.1">
    <property type="nucleotide sequence ID" value="NZ_JARMAB010000003.1"/>
</dbReference>
<organism evidence="1 2">
    <name type="scientific">Heyndrickxia acidicola</name>
    <dbReference type="NCBI Taxonomy" id="209389"/>
    <lineage>
        <taxon>Bacteria</taxon>
        <taxon>Bacillati</taxon>
        <taxon>Bacillota</taxon>
        <taxon>Bacilli</taxon>
        <taxon>Bacillales</taxon>
        <taxon>Bacillaceae</taxon>
        <taxon>Heyndrickxia</taxon>
    </lineage>
</organism>
<protein>
    <recommendedName>
        <fullName evidence="3">SH3 domain-containing protein</fullName>
    </recommendedName>
</protein>
<evidence type="ECO:0008006" key="3">
    <source>
        <dbReference type="Google" id="ProtNLM"/>
    </source>
</evidence>
<dbReference type="EMBL" id="JARMAB010000003">
    <property type="protein sequence ID" value="MED1201775.1"/>
    <property type="molecule type" value="Genomic_DNA"/>
</dbReference>
<dbReference type="Proteomes" id="UP001341444">
    <property type="component" value="Unassembled WGS sequence"/>
</dbReference>